<keyword evidence="4" id="KW-1185">Reference proteome</keyword>
<dbReference type="SUPFAM" id="SSF52038">
    <property type="entry name" value="Barstar-related"/>
    <property type="match status" value="1"/>
</dbReference>
<dbReference type="InterPro" id="IPR000468">
    <property type="entry name" value="Barstar"/>
</dbReference>
<evidence type="ECO:0000256" key="1">
    <source>
        <dbReference type="ARBA" id="ARBA00006845"/>
    </source>
</evidence>
<organism evidence="3 4">
    <name type="scientific">Sphaerisporangium krabiense</name>
    <dbReference type="NCBI Taxonomy" id="763782"/>
    <lineage>
        <taxon>Bacteria</taxon>
        <taxon>Bacillati</taxon>
        <taxon>Actinomycetota</taxon>
        <taxon>Actinomycetes</taxon>
        <taxon>Streptosporangiales</taxon>
        <taxon>Streptosporangiaceae</taxon>
        <taxon>Sphaerisporangium</taxon>
    </lineage>
</organism>
<reference evidence="3 4" key="1">
    <citation type="submission" date="2020-08" db="EMBL/GenBank/DDBJ databases">
        <title>Sequencing the genomes of 1000 actinobacteria strains.</title>
        <authorList>
            <person name="Klenk H.-P."/>
        </authorList>
    </citation>
    <scope>NUCLEOTIDE SEQUENCE [LARGE SCALE GENOMIC DNA]</scope>
    <source>
        <strain evidence="3 4">DSM 45790</strain>
    </source>
</reference>
<proteinExistence type="inferred from homology"/>
<name>A0A7W8Z4Z2_9ACTN</name>
<dbReference type="Pfam" id="PF01337">
    <property type="entry name" value="Barstar"/>
    <property type="match status" value="1"/>
</dbReference>
<protein>
    <submittedName>
        <fullName evidence="3">RNAse (Barnase) inhibitor barstar</fullName>
    </submittedName>
</protein>
<accession>A0A7W8Z4Z2</accession>
<feature type="domain" description="Barstar (barnase inhibitor)" evidence="2">
    <location>
        <begin position="19"/>
        <end position="96"/>
    </location>
</feature>
<evidence type="ECO:0000313" key="3">
    <source>
        <dbReference type="EMBL" id="MBB5627330.1"/>
    </source>
</evidence>
<dbReference type="RefSeq" id="WP_184611900.1">
    <property type="nucleotide sequence ID" value="NZ_BOOS01000036.1"/>
</dbReference>
<dbReference type="EMBL" id="JACHBR010000001">
    <property type="protein sequence ID" value="MBB5627330.1"/>
    <property type="molecule type" value="Genomic_DNA"/>
</dbReference>
<evidence type="ECO:0000259" key="2">
    <source>
        <dbReference type="Pfam" id="PF01337"/>
    </source>
</evidence>
<dbReference type="Gene3D" id="3.30.370.10">
    <property type="entry name" value="Barstar-like"/>
    <property type="match status" value="1"/>
</dbReference>
<dbReference type="Proteomes" id="UP000588112">
    <property type="component" value="Unassembled WGS sequence"/>
</dbReference>
<dbReference type="AlphaFoldDB" id="A0A7W8Z4Z2"/>
<sequence length="123" mass="13177">MPSRPLPHWLTVSTDPVPVVADGRACETRAAFFTEVARVLRLPGHFGHNWDALTDCLRDATAAGKVTLVVEHAESLLAAEPPEQFAVFLDVMATAAPDGLSLTLCTVPPHEPALLDRIATARS</sequence>
<comment type="similarity">
    <text evidence="1">Belongs to the barstar family.</text>
</comment>
<dbReference type="InterPro" id="IPR035905">
    <property type="entry name" value="Barstar-like_sf"/>
</dbReference>
<evidence type="ECO:0000313" key="4">
    <source>
        <dbReference type="Proteomes" id="UP000588112"/>
    </source>
</evidence>
<gene>
    <name evidence="3" type="ORF">BJ981_003029</name>
</gene>
<comment type="caution">
    <text evidence="3">The sequence shown here is derived from an EMBL/GenBank/DDBJ whole genome shotgun (WGS) entry which is preliminary data.</text>
</comment>